<name>A0AAD8VCJ2_9PEZI</name>
<reference evidence="1" key="1">
    <citation type="submission" date="2021-06" db="EMBL/GenBank/DDBJ databases">
        <title>Comparative genomics, transcriptomics and evolutionary studies reveal genomic signatures of adaptation to plant cell wall in hemibiotrophic fungi.</title>
        <authorList>
            <consortium name="DOE Joint Genome Institute"/>
            <person name="Baroncelli R."/>
            <person name="Diaz J.F."/>
            <person name="Benocci T."/>
            <person name="Peng M."/>
            <person name="Battaglia E."/>
            <person name="Haridas S."/>
            <person name="Andreopoulos W."/>
            <person name="Labutti K."/>
            <person name="Pangilinan J."/>
            <person name="Floch G.L."/>
            <person name="Makela M.R."/>
            <person name="Henrissat B."/>
            <person name="Grigoriev I.V."/>
            <person name="Crouch J.A."/>
            <person name="De Vries R.P."/>
            <person name="Sukno S.A."/>
            <person name="Thon M.R."/>
        </authorList>
    </citation>
    <scope>NUCLEOTIDE SEQUENCE</scope>
    <source>
        <strain evidence="1">CBS 125086</strain>
    </source>
</reference>
<sequence>MEAIRPKHPLRLDDGTALISGILTCSGLSRTKPQGWACILPSTLRYLNAIPSSLGPLHAAVSNRIQMRLGLTQGHLSVPRYCRQSDGYIEHHNSIGDDGKFLVGQVVEETNAMCKYLSTSVPIVSVQPPRATTHQKALGRGMGKTDGDPTTGRTLFVHIGYYCSAWFGLPQSSMTMHALLACPAEAGASLPGTSSHSADQATRPADMLSNHDGCPLTGHLALQWPPLHLALPLTCMLVNKAMVSCHARNYFAHPPVHILRNIRSFINLRLPLP</sequence>
<accession>A0AAD8VCJ2</accession>
<gene>
    <name evidence="1" type="ORF">LY79DRAFT_6562</name>
</gene>
<dbReference type="GeneID" id="85446925"/>
<protein>
    <submittedName>
        <fullName evidence="1">Uncharacterized protein</fullName>
    </submittedName>
</protein>
<dbReference type="EMBL" id="JAHLJV010000001">
    <property type="protein sequence ID" value="KAK1600111.1"/>
    <property type="molecule type" value="Genomic_DNA"/>
</dbReference>
<proteinExistence type="predicted"/>
<dbReference type="AlphaFoldDB" id="A0AAD8VCJ2"/>
<comment type="caution">
    <text evidence="1">The sequence shown here is derived from an EMBL/GenBank/DDBJ whole genome shotgun (WGS) entry which is preliminary data.</text>
</comment>
<dbReference type="RefSeq" id="XP_060420607.1">
    <property type="nucleotide sequence ID" value="XM_060562685.1"/>
</dbReference>
<keyword evidence="2" id="KW-1185">Reference proteome</keyword>
<evidence type="ECO:0000313" key="1">
    <source>
        <dbReference type="EMBL" id="KAK1600111.1"/>
    </source>
</evidence>
<dbReference type="Proteomes" id="UP001230504">
    <property type="component" value="Unassembled WGS sequence"/>
</dbReference>
<evidence type="ECO:0000313" key="2">
    <source>
        <dbReference type="Proteomes" id="UP001230504"/>
    </source>
</evidence>
<organism evidence="1 2">
    <name type="scientific">Colletotrichum navitas</name>
    <dbReference type="NCBI Taxonomy" id="681940"/>
    <lineage>
        <taxon>Eukaryota</taxon>
        <taxon>Fungi</taxon>
        <taxon>Dikarya</taxon>
        <taxon>Ascomycota</taxon>
        <taxon>Pezizomycotina</taxon>
        <taxon>Sordariomycetes</taxon>
        <taxon>Hypocreomycetidae</taxon>
        <taxon>Glomerellales</taxon>
        <taxon>Glomerellaceae</taxon>
        <taxon>Colletotrichum</taxon>
        <taxon>Colletotrichum graminicola species complex</taxon>
    </lineage>
</organism>